<name>A0ABV6LU30_9BACI</name>
<reference evidence="1 2" key="1">
    <citation type="submission" date="2024-09" db="EMBL/GenBank/DDBJ databases">
        <authorList>
            <person name="Sun Q."/>
            <person name="Mori K."/>
        </authorList>
    </citation>
    <scope>NUCLEOTIDE SEQUENCE [LARGE SCALE GENOMIC DNA]</scope>
    <source>
        <strain evidence="1 2">NCAIM B.02529</strain>
    </source>
</reference>
<dbReference type="RefSeq" id="WP_377351734.1">
    <property type="nucleotide sequence ID" value="NZ_JBHLTP010000023.1"/>
</dbReference>
<proteinExistence type="predicted"/>
<sequence length="65" mass="7709">MANKVIVETGKQERYSMIFDVRRDSQTGKLHIKQKMFNSSEEADAFLKELRSSIEDVFMHLKYPR</sequence>
<gene>
    <name evidence="1" type="ORF">ACFFGV_20265</name>
</gene>
<accession>A0ABV6LU30</accession>
<organism evidence="1 2">
    <name type="scientific">Pontibacillus salicampi</name>
    <dbReference type="NCBI Taxonomy" id="1449801"/>
    <lineage>
        <taxon>Bacteria</taxon>
        <taxon>Bacillati</taxon>
        <taxon>Bacillota</taxon>
        <taxon>Bacilli</taxon>
        <taxon>Bacillales</taxon>
        <taxon>Bacillaceae</taxon>
        <taxon>Pontibacillus</taxon>
    </lineage>
</organism>
<dbReference type="EMBL" id="JBHLTP010000023">
    <property type="protein sequence ID" value="MFC0525915.1"/>
    <property type="molecule type" value="Genomic_DNA"/>
</dbReference>
<keyword evidence="2" id="KW-1185">Reference proteome</keyword>
<protein>
    <submittedName>
        <fullName evidence="1">Uncharacterized protein</fullName>
    </submittedName>
</protein>
<comment type="caution">
    <text evidence="1">The sequence shown here is derived from an EMBL/GenBank/DDBJ whole genome shotgun (WGS) entry which is preliminary data.</text>
</comment>
<evidence type="ECO:0000313" key="2">
    <source>
        <dbReference type="Proteomes" id="UP001589836"/>
    </source>
</evidence>
<dbReference type="Proteomes" id="UP001589836">
    <property type="component" value="Unassembled WGS sequence"/>
</dbReference>
<evidence type="ECO:0000313" key="1">
    <source>
        <dbReference type="EMBL" id="MFC0525915.1"/>
    </source>
</evidence>